<accession>A0A0F9BNI8</accession>
<protein>
    <submittedName>
        <fullName evidence="1">Uncharacterized protein</fullName>
    </submittedName>
</protein>
<organism evidence="1">
    <name type="scientific">marine sediment metagenome</name>
    <dbReference type="NCBI Taxonomy" id="412755"/>
    <lineage>
        <taxon>unclassified sequences</taxon>
        <taxon>metagenomes</taxon>
        <taxon>ecological metagenomes</taxon>
    </lineage>
</organism>
<evidence type="ECO:0000313" key="1">
    <source>
        <dbReference type="EMBL" id="KKL15392.1"/>
    </source>
</evidence>
<dbReference type="AlphaFoldDB" id="A0A0F9BNI8"/>
<feature type="non-terminal residue" evidence="1">
    <location>
        <position position="1"/>
    </location>
</feature>
<comment type="caution">
    <text evidence="1">The sequence shown here is derived from an EMBL/GenBank/DDBJ whole genome shotgun (WGS) entry which is preliminary data.</text>
</comment>
<dbReference type="EMBL" id="LAZR01040079">
    <property type="protein sequence ID" value="KKL15392.1"/>
    <property type="molecule type" value="Genomic_DNA"/>
</dbReference>
<proteinExistence type="predicted"/>
<sequence length="109" mass="12381">EWMTYKEAQGAGAVASEKADLLLPVMYPEQLVGDYYYEYDFRDASPERSNSYGVYFSFDGYAGKPDSYYVLCDFEEGETHNMSTDGSGAYLLRAFFRRVAAGSMNVRPR</sequence>
<gene>
    <name evidence="1" type="ORF">LCGC14_2506050</name>
</gene>
<name>A0A0F9BNI8_9ZZZZ</name>
<reference evidence="1" key="1">
    <citation type="journal article" date="2015" name="Nature">
        <title>Complex archaea that bridge the gap between prokaryotes and eukaryotes.</title>
        <authorList>
            <person name="Spang A."/>
            <person name="Saw J.H."/>
            <person name="Jorgensen S.L."/>
            <person name="Zaremba-Niedzwiedzka K."/>
            <person name="Martijn J."/>
            <person name="Lind A.E."/>
            <person name="van Eijk R."/>
            <person name="Schleper C."/>
            <person name="Guy L."/>
            <person name="Ettema T.J."/>
        </authorList>
    </citation>
    <scope>NUCLEOTIDE SEQUENCE</scope>
</reference>